<gene>
    <name evidence="2" type="ORF">AEA09_07790</name>
</gene>
<name>A0ABR5K0N2_9BACI</name>
<dbReference type="Gene3D" id="1.10.390.10">
    <property type="entry name" value="Neutral Protease Domain 2"/>
    <property type="match status" value="1"/>
</dbReference>
<evidence type="ECO:0008006" key="4">
    <source>
        <dbReference type="Google" id="ProtNLM"/>
    </source>
</evidence>
<dbReference type="InterPro" id="IPR027268">
    <property type="entry name" value="Peptidase_M4/M1_CTD_sf"/>
</dbReference>
<organism evidence="2 3">
    <name type="scientific">Lysinibacillus contaminans</name>
    <dbReference type="NCBI Taxonomy" id="1293441"/>
    <lineage>
        <taxon>Bacteria</taxon>
        <taxon>Bacillati</taxon>
        <taxon>Bacillota</taxon>
        <taxon>Bacilli</taxon>
        <taxon>Bacillales</taxon>
        <taxon>Bacillaceae</taxon>
        <taxon>Lysinibacillus</taxon>
    </lineage>
</organism>
<comment type="caution">
    <text evidence="2">The sequence shown here is derived from an EMBL/GenBank/DDBJ whole genome shotgun (WGS) entry which is preliminary data.</text>
</comment>
<reference evidence="3" key="1">
    <citation type="submission" date="2015-07" db="EMBL/GenBank/DDBJ databases">
        <title>Fjat-14205 dsm 2895.</title>
        <authorList>
            <person name="Liu B."/>
            <person name="Wang J."/>
            <person name="Zhu Y."/>
            <person name="Liu G."/>
            <person name="Chen Q."/>
            <person name="Chen Z."/>
            <person name="Lan J."/>
            <person name="Che J."/>
            <person name="Ge C."/>
            <person name="Shi H."/>
            <person name="Pan Z."/>
            <person name="Liu X."/>
        </authorList>
    </citation>
    <scope>NUCLEOTIDE SEQUENCE [LARGE SCALE GENOMIC DNA]</scope>
    <source>
        <strain evidence="3">DSM 25560</strain>
    </source>
</reference>
<dbReference type="PROSITE" id="PS51257">
    <property type="entry name" value="PROKAR_LIPOPROTEIN"/>
    <property type="match status" value="1"/>
</dbReference>
<dbReference type="Proteomes" id="UP000050668">
    <property type="component" value="Unassembled WGS sequence"/>
</dbReference>
<feature type="signal peptide" evidence="1">
    <location>
        <begin position="1"/>
        <end position="21"/>
    </location>
</feature>
<proteinExistence type="predicted"/>
<feature type="chain" id="PRO_5045950001" description="Peptidase MA-like domain-containing protein" evidence="1">
    <location>
        <begin position="22"/>
        <end position="294"/>
    </location>
</feature>
<accession>A0ABR5K0N2</accession>
<evidence type="ECO:0000313" key="3">
    <source>
        <dbReference type="Proteomes" id="UP000050668"/>
    </source>
</evidence>
<sequence length="294" mass="34164">MFKFRGFFLILLFLLTSCTQDTVVPKEKVQKEKLDDSIVVTADGKMTFKIINSIKVPQEKVESIKEELLDAYDEIQHSIHTAYVPSETINVFLNEGNQVSWGLKSKIILYGIKENQYPLVHELTHSLLGYGNNFDSSSGYLTQEGFATYMGEKYEKSKSNTHKLMKYFIDSNKLIPISKLIDLNQDDAYFRPALTNQEEYTLQWMSYIHSASFITYLIDTYGLEKFEQIYNEEDLAKKIEGVYEKNVSEIENDWVIFIKNSQTELTYEDKIKMGSFFTTTSVIDKIDPKFFTEE</sequence>
<evidence type="ECO:0000256" key="1">
    <source>
        <dbReference type="SAM" id="SignalP"/>
    </source>
</evidence>
<protein>
    <recommendedName>
        <fullName evidence="4">Peptidase MA-like domain-containing protein</fullName>
    </recommendedName>
</protein>
<keyword evidence="3" id="KW-1185">Reference proteome</keyword>
<dbReference type="EMBL" id="LGRV01000003">
    <property type="protein sequence ID" value="KOS68463.1"/>
    <property type="molecule type" value="Genomic_DNA"/>
</dbReference>
<keyword evidence="1" id="KW-0732">Signal</keyword>
<evidence type="ECO:0000313" key="2">
    <source>
        <dbReference type="EMBL" id="KOS68463.1"/>
    </source>
</evidence>
<dbReference type="RefSeq" id="WP_053583290.1">
    <property type="nucleotide sequence ID" value="NZ_LGRV01000003.1"/>
</dbReference>